<name>A0A1Y2EQ45_PROLT</name>
<reference evidence="1 2" key="1">
    <citation type="submission" date="2016-07" db="EMBL/GenBank/DDBJ databases">
        <title>Pervasive Adenine N6-methylation of Active Genes in Fungi.</title>
        <authorList>
            <consortium name="DOE Joint Genome Institute"/>
            <person name="Mondo S.J."/>
            <person name="Dannebaum R.O."/>
            <person name="Kuo R.C."/>
            <person name="Labutti K."/>
            <person name="Haridas S."/>
            <person name="Kuo A."/>
            <person name="Salamov A."/>
            <person name="Ahrendt S.R."/>
            <person name="Lipzen A."/>
            <person name="Sullivan W."/>
            <person name="Andreopoulos W.B."/>
            <person name="Clum A."/>
            <person name="Lindquist E."/>
            <person name="Daum C."/>
            <person name="Ramamoorthy G.K."/>
            <person name="Gryganskyi A."/>
            <person name="Culley D."/>
            <person name="Magnuson J.K."/>
            <person name="James T.Y."/>
            <person name="O'Malley M.A."/>
            <person name="Stajich J.E."/>
            <person name="Spatafora J.W."/>
            <person name="Visel A."/>
            <person name="Grigoriev I.V."/>
        </authorList>
    </citation>
    <scope>NUCLEOTIDE SEQUENCE [LARGE SCALE GENOMIC DNA]</scope>
    <source>
        <strain evidence="1 2">12-1054</strain>
    </source>
</reference>
<organism evidence="1 2">
    <name type="scientific">Protomyces lactucae-debilis</name>
    <dbReference type="NCBI Taxonomy" id="2754530"/>
    <lineage>
        <taxon>Eukaryota</taxon>
        <taxon>Fungi</taxon>
        <taxon>Dikarya</taxon>
        <taxon>Ascomycota</taxon>
        <taxon>Taphrinomycotina</taxon>
        <taxon>Taphrinomycetes</taxon>
        <taxon>Taphrinales</taxon>
        <taxon>Protomycetaceae</taxon>
        <taxon>Protomyces</taxon>
    </lineage>
</organism>
<sequence length="138" mass="16557">MRLSEPDCRKRWPSTNRQLACRVQCLVAVLYRIFGSMHIAHFVKHILCWRRRWVSNGCCRPCSNAEHHYCLLGIVCCIHQHSRLIQHILRRMRVPQRSCRWLVRWLLLRLFGREPVRSSKADLSSWLLLRLFGREPTL</sequence>
<dbReference type="GeneID" id="63783093"/>
<comment type="caution">
    <text evidence="1">The sequence shown here is derived from an EMBL/GenBank/DDBJ whole genome shotgun (WGS) entry which is preliminary data.</text>
</comment>
<dbReference type="EMBL" id="MCFI01000033">
    <property type="protein sequence ID" value="ORY73658.1"/>
    <property type="molecule type" value="Genomic_DNA"/>
</dbReference>
<evidence type="ECO:0000313" key="1">
    <source>
        <dbReference type="EMBL" id="ORY73658.1"/>
    </source>
</evidence>
<dbReference type="RefSeq" id="XP_040721838.1">
    <property type="nucleotide sequence ID" value="XM_040866494.1"/>
</dbReference>
<accession>A0A1Y2EQ45</accession>
<proteinExistence type="predicted"/>
<gene>
    <name evidence="1" type="ORF">BCR37DRAFT_230227</name>
</gene>
<keyword evidence="2" id="KW-1185">Reference proteome</keyword>
<dbReference type="Proteomes" id="UP000193685">
    <property type="component" value="Unassembled WGS sequence"/>
</dbReference>
<evidence type="ECO:0000313" key="2">
    <source>
        <dbReference type="Proteomes" id="UP000193685"/>
    </source>
</evidence>
<protein>
    <submittedName>
        <fullName evidence="1">Uncharacterized protein</fullName>
    </submittedName>
</protein>
<dbReference type="AlphaFoldDB" id="A0A1Y2EQ45"/>